<dbReference type="RefSeq" id="WP_021750771.1">
    <property type="nucleotide sequence ID" value="NZ_CAUWCU010000008.1"/>
</dbReference>
<dbReference type="EMBL" id="CP034413">
    <property type="protein sequence ID" value="QCI60457.1"/>
    <property type="molecule type" value="Genomic_DNA"/>
</dbReference>
<dbReference type="Pfam" id="PF03861">
    <property type="entry name" value="ANTAR"/>
    <property type="match status" value="1"/>
</dbReference>
<evidence type="ECO:0000313" key="3">
    <source>
        <dbReference type="Proteomes" id="UP000298642"/>
    </source>
</evidence>
<dbReference type="SMART" id="SM01012">
    <property type="entry name" value="ANTAR"/>
    <property type="match status" value="1"/>
</dbReference>
<name>A0A4D7B1Y5_9FIRM</name>
<dbReference type="PROSITE" id="PS50921">
    <property type="entry name" value="ANTAR"/>
    <property type="match status" value="1"/>
</dbReference>
<dbReference type="AlphaFoldDB" id="A0A4D7B1Y5"/>
<dbReference type="InterPro" id="IPR011006">
    <property type="entry name" value="CheY-like_superfamily"/>
</dbReference>
<dbReference type="InterPro" id="IPR005561">
    <property type="entry name" value="ANTAR"/>
</dbReference>
<feature type="domain" description="ANTAR" evidence="1">
    <location>
        <begin position="115"/>
        <end position="176"/>
    </location>
</feature>
<dbReference type="SUPFAM" id="SSF52172">
    <property type="entry name" value="CheY-like"/>
    <property type="match status" value="1"/>
</dbReference>
<dbReference type="Gene3D" id="1.10.10.10">
    <property type="entry name" value="Winged helix-like DNA-binding domain superfamily/Winged helix DNA-binding domain"/>
    <property type="match status" value="1"/>
</dbReference>
<dbReference type="Proteomes" id="UP000298642">
    <property type="component" value="Chromosome"/>
</dbReference>
<dbReference type="GO" id="GO:0003723">
    <property type="term" value="F:RNA binding"/>
    <property type="evidence" value="ECO:0007669"/>
    <property type="project" value="InterPro"/>
</dbReference>
<sequence length="182" mass="19509">MDRIILAFASEKAHAQITRILGSGGLAPSISCFSGAETIRAARKLGGAVVICGFRLRDMTAEMLAVDLTGIAPVLVISSPGNLELCGDRNLIKLAVPSSRAEFFASLDLAQGVLAGGAPAPRLHIQRSAEEERLICRAKAVLMEVNLMSEAEAHRFLQKYSMDTGLRLAETARLILERYTTG</sequence>
<proteinExistence type="predicted"/>
<keyword evidence="3" id="KW-1185">Reference proteome</keyword>
<evidence type="ECO:0000259" key="1">
    <source>
        <dbReference type="PROSITE" id="PS50921"/>
    </source>
</evidence>
<evidence type="ECO:0000313" key="2">
    <source>
        <dbReference type="EMBL" id="QCI60457.1"/>
    </source>
</evidence>
<accession>A0A4D7B1Y5</accession>
<protein>
    <submittedName>
        <fullName evidence="2">ANTAR domain-containing protein</fullName>
    </submittedName>
</protein>
<dbReference type="KEGG" id="obj:EIO64_15630"/>
<gene>
    <name evidence="2" type="ORF">EIO64_15630</name>
</gene>
<organism evidence="2 3">
    <name type="scientific">Dysosmobacter welbionis</name>
    <dbReference type="NCBI Taxonomy" id="2093857"/>
    <lineage>
        <taxon>Bacteria</taxon>
        <taxon>Bacillati</taxon>
        <taxon>Bacillota</taxon>
        <taxon>Clostridia</taxon>
        <taxon>Eubacteriales</taxon>
        <taxon>Oscillospiraceae</taxon>
        <taxon>Dysosmobacter</taxon>
    </lineage>
</organism>
<dbReference type="InterPro" id="IPR036388">
    <property type="entry name" value="WH-like_DNA-bd_sf"/>
</dbReference>
<reference evidence="3" key="1">
    <citation type="submission" date="2018-12" db="EMBL/GenBank/DDBJ databases">
        <title>Dusodibacter welbiota gen. nov., sp. nov., isolated from human faeces and emended description of the Oscillibacter genus.</title>
        <authorList>
            <person name="Le Roy T."/>
            <person name="Van der Smissen P."/>
            <person name="Delzenne N."/>
            <person name="Muccioli G."/>
            <person name="Collet J.F."/>
            <person name="Cani P.D."/>
        </authorList>
    </citation>
    <scope>NUCLEOTIDE SEQUENCE [LARGE SCALE GENOMIC DNA]</scope>
    <source>
        <strain evidence="3">J115</strain>
    </source>
</reference>